<protein>
    <submittedName>
        <fullName evidence="2">Uncharacterized protein</fullName>
    </submittedName>
</protein>
<feature type="compositionally biased region" description="Low complexity" evidence="1">
    <location>
        <begin position="138"/>
        <end position="158"/>
    </location>
</feature>
<feature type="compositionally biased region" description="Polar residues" evidence="1">
    <location>
        <begin position="185"/>
        <end position="207"/>
    </location>
</feature>
<reference evidence="2" key="1">
    <citation type="journal article" date="2020" name="Fungal Divers.">
        <title>Resolving the Mortierellaceae phylogeny through synthesis of multi-gene phylogenetics and phylogenomics.</title>
        <authorList>
            <person name="Vandepol N."/>
            <person name="Liber J."/>
            <person name="Desiro A."/>
            <person name="Na H."/>
            <person name="Kennedy M."/>
            <person name="Barry K."/>
            <person name="Grigoriev I.V."/>
            <person name="Miller A.N."/>
            <person name="O'Donnell K."/>
            <person name="Stajich J.E."/>
            <person name="Bonito G."/>
        </authorList>
    </citation>
    <scope>NUCLEOTIDE SEQUENCE</scope>
    <source>
        <strain evidence="2">NRRL 2769</strain>
    </source>
</reference>
<organism evidence="2 3">
    <name type="scientific">Entomortierella chlamydospora</name>
    <dbReference type="NCBI Taxonomy" id="101097"/>
    <lineage>
        <taxon>Eukaryota</taxon>
        <taxon>Fungi</taxon>
        <taxon>Fungi incertae sedis</taxon>
        <taxon>Mucoromycota</taxon>
        <taxon>Mortierellomycotina</taxon>
        <taxon>Mortierellomycetes</taxon>
        <taxon>Mortierellales</taxon>
        <taxon>Mortierellaceae</taxon>
        <taxon>Entomortierella</taxon>
    </lineage>
</organism>
<keyword evidence="3" id="KW-1185">Reference proteome</keyword>
<gene>
    <name evidence="2" type="ORF">BGZ80_011417</name>
</gene>
<name>A0A9P6MTG9_9FUNG</name>
<proteinExistence type="predicted"/>
<feature type="region of interest" description="Disordered" evidence="1">
    <location>
        <begin position="129"/>
        <end position="159"/>
    </location>
</feature>
<feature type="region of interest" description="Disordered" evidence="1">
    <location>
        <begin position="185"/>
        <end position="214"/>
    </location>
</feature>
<sequence length="519" mass="58879">MPDFAANFDFCIEEDAYQAFEVAMSSTTIAQTVRDCVFQQIEVWKRNKGKAFWSSQRAKDKIDISTNESVEEIIDGSGSIRRRLISERVQYHGLSSESCKSTDVLQTLNSSKNSEVGPPKCPIFEHKRESRQPKVFTRRQTTTSTTTTTPAVPAQTAARKSRLTFASPIHRTSQTTIPIPVPLATQPTTESSSSHTQATMVPTTTPSKQEENAAGLRLPEPWRSLMEMAKKLHLGQNTDIPPMSDISHLSSLRQSIFKCAYDNLSAFKSNKKLIIRQKDAHVALSLTLNLSSPEMTDYFHGDDISAAMKSYNLNITENRTSYILGPLQEILEMNDVEYLQNELVLRPSFGCDPSEADVVDEWKTVFNYLLKGSNIYMRRGECVSDSSKKIKSILDEEFDEFGRFGRKIDLTFYSDEYELANCEFKLPDAPVMDIKIQNRKNIRLNRGIMESHLEASGLKLNVLFFDYQGWNGSMFALFSYGDIYVSKYIESVELPRTKAGLRRFLRGETLELLLKFVDI</sequence>
<evidence type="ECO:0000313" key="3">
    <source>
        <dbReference type="Proteomes" id="UP000703661"/>
    </source>
</evidence>
<dbReference type="AlphaFoldDB" id="A0A9P6MTG9"/>
<dbReference type="EMBL" id="JAAAID010000916">
    <property type="protein sequence ID" value="KAG0012919.1"/>
    <property type="molecule type" value="Genomic_DNA"/>
</dbReference>
<evidence type="ECO:0000313" key="2">
    <source>
        <dbReference type="EMBL" id="KAG0012919.1"/>
    </source>
</evidence>
<accession>A0A9P6MTG9</accession>
<evidence type="ECO:0000256" key="1">
    <source>
        <dbReference type="SAM" id="MobiDB-lite"/>
    </source>
</evidence>
<dbReference type="Proteomes" id="UP000703661">
    <property type="component" value="Unassembled WGS sequence"/>
</dbReference>
<comment type="caution">
    <text evidence="2">The sequence shown here is derived from an EMBL/GenBank/DDBJ whole genome shotgun (WGS) entry which is preliminary data.</text>
</comment>